<keyword evidence="2" id="KW-1185">Reference proteome</keyword>
<evidence type="ECO:0000313" key="2">
    <source>
        <dbReference type="Proteomes" id="UP000247922"/>
    </source>
</evidence>
<dbReference type="OrthoDB" id="2969186at2"/>
<name>A0A2V3WG00_9BACI</name>
<sequence>MLTLKKEMRQAHQIKTVSGEAVHSPTDHLMSAVAMCMALTMDAVIARDGLMVTYYQLDVAIEKDPSSHPRRFAGMDVSIVIGGELTDQQRKKLKIMAKRGCVIGHTLEHGMPVRLKDE</sequence>
<dbReference type="Proteomes" id="UP000247922">
    <property type="component" value="Unassembled WGS sequence"/>
</dbReference>
<dbReference type="SUPFAM" id="SSF82784">
    <property type="entry name" value="OsmC-like"/>
    <property type="match status" value="1"/>
</dbReference>
<organism evidence="1 2">
    <name type="scientific">Streptohalobacillus salinus</name>
    <dbReference type="NCBI Taxonomy" id="621096"/>
    <lineage>
        <taxon>Bacteria</taxon>
        <taxon>Bacillati</taxon>
        <taxon>Bacillota</taxon>
        <taxon>Bacilli</taxon>
        <taxon>Bacillales</taxon>
        <taxon>Bacillaceae</taxon>
        <taxon>Streptohalobacillus</taxon>
    </lineage>
</organism>
<dbReference type="InterPro" id="IPR015946">
    <property type="entry name" value="KH_dom-like_a/b"/>
</dbReference>
<reference evidence="1 2" key="1">
    <citation type="submission" date="2018-05" db="EMBL/GenBank/DDBJ databases">
        <title>Genomic Encyclopedia of Type Strains, Phase IV (KMG-IV): sequencing the most valuable type-strain genomes for metagenomic binning, comparative biology and taxonomic classification.</title>
        <authorList>
            <person name="Goeker M."/>
        </authorList>
    </citation>
    <scope>NUCLEOTIDE SEQUENCE [LARGE SCALE GENOMIC DNA]</scope>
    <source>
        <strain evidence="1 2">DSM 22440</strain>
    </source>
</reference>
<accession>A0A2V3WG00</accession>
<comment type="caution">
    <text evidence="1">The sequence shown here is derived from an EMBL/GenBank/DDBJ whole genome shotgun (WGS) entry which is preliminary data.</text>
</comment>
<proteinExistence type="predicted"/>
<dbReference type="AlphaFoldDB" id="A0A2V3WG00"/>
<dbReference type="Pfam" id="PF02566">
    <property type="entry name" value="OsmC"/>
    <property type="match status" value="1"/>
</dbReference>
<dbReference type="InterPro" id="IPR003718">
    <property type="entry name" value="OsmC/Ohr_fam"/>
</dbReference>
<dbReference type="EMBL" id="QJJR01000003">
    <property type="protein sequence ID" value="PXW92170.1"/>
    <property type="molecule type" value="Genomic_DNA"/>
</dbReference>
<gene>
    <name evidence="1" type="ORF">DES38_103189</name>
</gene>
<dbReference type="Gene3D" id="3.30.300.20">
    <property type="match status" value="1"/>
</dbReference>
<dbReference type="RefSeq" id="WP_110250799.1">
    <property type="nucleotide sequence ID" value="NZ_QJJR01000003.1"/>
</dbReference>
<evidence type="ECO:0000313" key="1">
    <source>
        <dbReference type="EMBL" id="PXW92170.1"/>
    </source>
</evidence>
<dbReference type="InterPro" id="IPR036102">
    <property type="entry name" value="OsmC/Ohrsf"/>
</dbReference>
<protein>
    <submittedName>
        <fullName evidence="1">Putative OsmC-like protein</fullName>
    </submittedName>
</protein>